<dbReference type="STRING" id="762968.HMPREF9441_01271"/>
<dbReference type="Proteomes" id="UP000003598">
    <property type="component" value="Unassembled WGS sequence"/>
</dbReference>
<protein>
    <submittedName>
        <fullName evidence="1">Uncharacterized protein</fullName>
    </submittedName>
</protein>
<gene>
    <name evidence="1" type="ORF">HMPREF9441_01271</name>
</gene>
<evidence type="ECO:0000313" key="2">
    <source>
        <dbReference type="Proteomes" id="UP000003598"/>
    </source>
</evidence>
<dbReference type="AlphaFoldDB" id="G5SPI8"/>
<sequence>MAGLSASFTDGHDKYAILAAFAGSRVQAATDILLPFWQQTNGYPVQTDRKYVSPESVPPYKKTLRFCTPFLSK</sequence>
<accession>G5SPI8</accession>
<dbReference type="HOGENOM" id="CLU_2701419_0_0_10"/>
<evidence type="ECO:0000313" key="1">
    <source>
        <dbReference type="EMBL" id="EHH00887.1"/>
    </source>
</evidence>
<keyword evidence="2" id="KW-1185">Reference proteome</keyword>
<reference evidence="1 2" key="1">
    <citation type="submission" date="2011-03" db="EMBL/GenBank/DDBJ databases">
        <authorList>
            <person name="Weinstock G."/>
            <person name="Sodergren E."/>
            <person name="Clifton S."/>
            <person name="Fulton L."/>
            <person name="Fulton B."/>
            <person name="Courtney L."/>
            <person name="Fronick C."/>
            <person name="Harrison M."/>
            <person name="Strong C."/>
            <person name="Farmer C."/>
            <person name="Delahaunty K."/>
            <person name="Markovic C."/>
            <person name="Hall O."/>
            <person name="Minx P."/>
            <person name="Tomlinson C."/>
            <person name="Mitreva M."/>
            <person name="Hou S."/>
            <person name="Chen J."/>
            <person name="Wollam A."/>
            <person name="Pepin K.H."/>
            <person name="Johnson M."/>
            <person name="Bhonagiri V."/>
            <person name="Zhang X."/>
            <person name="Suruliraj S."/>
            <person name="Warren W."/>
            <person name="Chinwalla A."/>
            <person name="Mardis E.R."/>
            <person name="Wilson R.K."/>
        </authorList>
    </citation>
    <scope>NUCLEOTIDE SEQUENCE [LARGE SCALE GENOMIC DNA]</scope>
    <source>
        <strain evidence="1 2">YIT 11840</strain>
    </source>
</reference>
<name>G5SPI8_9BACT</name>
<proteinExistence type="predicted"/>
<organism evidence="1 2">
    <name type="scientific">Paraprevotella clara YIT 11840</name>
    <dbReference type="NCBI Taxonomy" id="762968"/>
    <lineage>
        <taxon>Bacteria</taxon>
        <taxon>Pseudomonadati</taxon>
        <taxon>Bacteroidota</taxon>
        <taxon>Bacteroidia</taxon>
        <taxon>Bacteroidales</taxon>
        <taxon>Prevotellaceae</taxon>
        <taxon>Paraprevotella</taxon>
    </lineage>
</organism>
<dbReference type="EMBL" id="AFFY01000017">
    <property type="protein sequence ID" value="EHH00887.1"/>
    <property type="molecule type" value="Genomic_DNA"/>
</dbReference>
<comment type="caution">
    <text evidence="1">The sequence shown here is derived from an EMBL/GenBank/DDBJ whole genome shotgun (WGS) entry which is preliminary data.</text>
</comment>